<comment type="caution">
    <text evidence="3">The sequence shown here is derived from an EMBL/GenBank/DDBJ whole genome shotgun (WGS) entry which is preliminary data.</text>
</comment>
<feature type="chain" id="PRO_5014736782" evidence="1">
    <location>
        <begin position="20"/>
        <end position="183"/>
    </location>
</feature>
<dbReference type="InterPro" id="IPR008258">
    <property type="entry name" value="Transglycosylase_SLT_dom_1"/>
</dbReference>
<reference evidence="3 4" key="1">
    <citation type="submission" date="2018-01" db="EMBL/GenBank/DDBJ databases">
        <title>The draft genome sequence of Halioglobus lutimaris HF004.</title>
        <authorList>
            <person name="Du Z.-J."/>
            <person name="Shi M.-J."/>
        </authorList>
    </citation>
    <scope>NUCLEOTIDE SEQUENCE [LARGE SCALE GENOMIC DNA]</scope>
    <source>
        <strain evidence="3 4">HF004</strain>
    </source>
</reference>
<evidence type="ECO:0000256" key="1">
    <source>
        <dbReference type="SAM" id="SignalP"/>
    </source>
</evidence>
<feature type="domain" description="Transglycosylase SLT" evidence="2">
    <location>
        <begin position="110"/>
        <end position="147"/>
    </location>
</feature>
<protein>
    <submittedName>
        <fullName evidence="3">Lytic transglycosylase</fullName>
    </submittedName>
</protein>
<accession>A0A2N5WZV6</accession>
<evidence type="ECO:0000259" key="2">
    <source>
        <dbReference type="Pfam" id="PF01464"/>
    </source>
</evidence>
<organism evidence="3 4">
    <name type="scientific">Pseudohalioglobus lutimaris</name>
    <dbReference type="NCBI Taxonomy" id="1737061"/>
    <lineage>
        <taxon>Bacteria</taxon>
        <taxon>Pseudomonadati</taxon>
        <taxon>Pseudomonadota</taxon>
        <taxon>Gammaproteobacteria</taxon>
        <taxon>Cellvibrionales</taxon>
        <taxon>Halieaceae</taxon>
        <taxon>Pseudohalioglobus</taxon>
    </lineage>
</organism>
<name>A0A2N5WZV6_9GAMM</name>
<dbReference type="SUPFAM" id="SSF53955">
    <property type="entry name" value="Lysozyme-like"/>
    <property type="match status" value="1"/>
</dbReference>
<dbReference type="InterPro" id="IPR023346">
    <property type="entry name" value="Lysozyme-like_dom_sf"/>
</dbReference>
<dbReference type="Gene3D" id="1.10.530.10">
    <property type="match status" value="1"/>
</dbReference>
<dbReference type="EMBL" id="PKUS01000023">
    <property type="protein sequence ID" value="PLW67779.1"/>
    <property type="molecule type" value="Genomic_DNA"/>
</dbReference>
<feature type="signal peptide" evidence="1">
    <location>
        <begin position="1"/>
        <end position="19"/>
    </location>
</feature>
<proteinExistence type="predicted"/>
<keyword evidence="4" id="KW-1185">Reference proteome</keyword>
<gene>
    <name evidence="3" type="ORF">C0039_15285</name>
</gene>
<sequence length="183" mass="20353">MDARVVVVALMTLVSPAQAKAVEPLFEEVATYVGVPARLIYAMSLAESGMLKEGSFAPWPWTLNVAGEARRFDDRQAMFEGLMAALGTGEMMIDVGPMQINWYWQFGELGSPWRITDPAVNVKIGAQILKTHYDRSGDWWEAVGRYHRPADGAKDRLIADKYRGRVKHFYRKTSANGGEADAA</sequence>
<dbReference type="AlphaFoldDB" id="A0A2N5WZV6"/>
<keyword evidence="1" id="KW-0732">Signal</keyword>
<dbReference type="OrthoDB" id="5945995at2"/>
<dbReference type="Proteomes" id="UP000235005">
    <property type="component" value="Unassembled WGS sequence"/>
</dbReference>
<evidence type="ECO:0000313" key="3">
    <source>
        <dbReference type="EMBL" id="PLW67779.1"/>
    </source>
</evidence>
<dbReference type="CDD" id="cd13400">
    <property type="entry name" value="LT_IagB-like"/>
    <property type="match status" value="1"/>
</dbReference>
<dbReference type="Pfam" id="PF01464">
    <property type="entry name" value="SLT"/>
    <property type="match status" value="1"/>
</dbReference>
<dbReference type="RefSeq" id="WP_133126017.1">
    <property type="nucleotide sequence ID" value="NZ_PKUS01000023.1"/>
</dbReference>
<evidence type="ECO:0000313" key="4">
    <source>
        <dbReference type="Proteomes" id="UP000235005"/>
    </source>
</evidence>